<dbReference type="AlphaFoldDB" id="A0A2T7NB74"/>
<reference evidence="3 4" key="1">
    <citation type="submission" date="2018-04" db="EMBL/GenBank/DDBJ databases">
        <title>The genome of golden apple snail Pomacea canaliculata provides insight into stress tolerance and invasive adaptation.</title>
        <authorList>
            <person name="Liu C."/>
            <person name="Liu B."/>
            <person name="Ren Y."/>
            <person name="Zhang Y."/>
            <person name="Wang H."/>
            <person name="Li S."/>
            <person name="Jiang F."/>
            <person name="Yin L."/>
            <person name="Zhang G."/>
            <person name="Qian W."/>
            <person name="Fan W."/>
        </authorList>
    </citation>
    <scope>NUCLEOTIDE SEQUENCE [LARGE SCALE GENOMIC DNA]</scope>
    <source>
        <strain evidence="3">SZHN2017</strain>
        <tissue evidence="3">Muscle</tissue>
    </source>
</reference>
<dbReference type="InterPro" id="IPR042185">
    <property type="entry name" value="Serpin_sf_2"/>
</dbReference>
<sequence length="165" mass="18633">MKQYYGAGLKPFQRPNPEQAINTWVEEVTEHAITNLLQPGAITPDTVLILLNAVFFQATWSSQFDPIHTWNADFTTISAAIKQVPLMYQQEDFSVKSFSELDARVLELPYKGGDYSFFILLPNTRNGLENLESKLTGQILESALTSMPPAQLYKVYLPKVHSAHE</sequence>
<dbReference type="Gene3D" id="2.30.39.10">
    <property type="entry name" value="Alpha-1-antitrypsin, domain 1"/>
    <property type="match status" value="1"/>
</dbReference>
<dbReference type="SMART" id="SM00093">
    <property type="entry name" value="SERPIN"/>
    <property type="match status" value="1"/>
</dbReference>
<gene>
    <name evidence="3" type="ORF">C0Q70_20967</name>
</gene>
<dbReference type="InterPro" id="IPR036186">
    <property type="entry name" value="Serpin_sf"/>
</dbReference>
<accession>A0A2T7NB74</accession>
<dbReference type="PANTHER" id="PTHR11461">
    <property type="entry name" value="SERINE PROTEASE INHIBITOR, SERPIN"/>
    <property type="match status" value="1"/>
</dbReference>
<dbReference type="Pfam" id="PF00079">
    <property type="entry name" value="Serpin"/>
    <property type="match status" value="1"/>
</dbReference>
<dbReference type="Gene3D" id="3.30.497.10">
    <property type="entry name" value="Antithrombin, subunit I, domain 2"/>
    <property type="match status" value="1"/>
</dbReference>
<dbReference type="EMBL" id="PZQS01000014">
    <property type="protein sequence ID" value="PVD18418.1"/>
    <property type="molecule type" value="Genomic_DNA"/>
</dbReference>
<dbReference type="PANTHER" id="PTHR11461:SF20">
    <property type="entry name" value="ALPHA-2-ANTIPLASMIN"/>
    <property type="match status" value="1"/>
</dbReference>
<dbReference type="OrthoDB" id="1063785at2759"/>
<dbReference type="GO" id="GO:0005615">
    <property type="term" value="C:extracellular space"/>
    <property type="evidence" value="ECO:0007669"/>
    <property type="project" value="InterPro"/>
</dbReference>
<protein>
    <recommendedName>
        <fullName evidence="2">Serpin domain-containing protein</fullName>
    </recommendedName>
</protein>
<dbReference type="GO" id="GO:0004867">
    <property type="term" value="F:serine-type endopeptidase inhibitor activity"/>
    <property type="evidence" value="ECO:0007669"/>
    <property type="project" value="InterPro"/>
</dbReference>
<proteinExistence type="inferred from homology"/>
<evidence type="ECO:0000256" key="1">
    <source>
        <dbReference type="RuleBase" id="RU000411"/>
    </source>
</evidence>
<evidence type="ECO:0000259" key="2">
    <source>
        <dbReference type="SMART" id="SM00093"/>
    </source>
</evidence>
<evidence type="ECO:0000313" key="4">
    <source>
        <dbReference type="Proteomes" id="UP000245119"/>
    </source>
</evidence>
<dbReference type="InterPro" id="IPR000215">
    <property type="entry name" value="Serpin_fam"/>
</dbReference>
<keyword evidence="4" id="KW-1185">Reference proteome</keyword>
<name>A0A2T7NB74_POMCA</name>
<dbReference type="InterPro" id="IPR023796">
    <property type="entry name" value="Serpin_dom"/>
</dbReference>
<dbReference type="Proteomes" id="UP000245119">
    <property type="component" value="Linkage Group LG14"/>
</dbReference>
<evidence type="ECO:0000313" key="3">
    <source>
        <dbReference type="EMBL" id="PVD18418.1"/>
    </source>
</evidence>
<organism evidence="3 4">
    <name type="scientific">Pomacea canaliculata</name>
    <name type="common">Golden apple snail</name>
    <dbReference type="NCBI Taxonomy" id="400727"/>
    <lineage>
        <taxon>Eukaryota</taxon>
        <taxon>Metazoa</taxon>
        <taxon>Spiralia</taxon>
        <taxon>Lophotrochozoa</taxon>
        <taxon>Mollusca</taxon>
        <taxon>Gastropoda</taxon>
        <taxon>Caenogastropoda</taxon>
        <taxon>Architaenioglossa</taxon>
        <taxon>Ampullarioidea</taxon>
        <taxon>Ampullariidae</taxon>
        <taxon>Pomacea</taxon>
    </lineage>
</organism>
<comment type="similarity">
    <text evidence="1">Belongs to the serpin family.</text>
</comment>
<comment type="caution">
    <text evidence="3">The sequence shown here is derived from an EMBL/GenBank/DDBJ whole genome shotgun (WGS) entry which is preliminary data.</text>
</comment>
<dbReference type="SUPFAM" id="SSF56574">
    <property type="entry name" value="Serpins"/>
    <property type="match status" value="1"/>
</dbReference>
<feature type="domain" description="Serpin" evidence="2">
    <location>
        <begin position="1"/>
        <end position="165"/>
    </location>
</feature>
<dbReference type="InterPro" id="IPR042178">
    <property type="entry name" value="Serpin_sf_1"/>
</dbReference>
<dbReference type="CDD" id="cd00172">
    <property type="entry name" value="serpin"/>
    <property type="match status" value="1"/>
</dbReference>